<reference evidence="3 4" key="1">
    <citation type="submission" date="2018-03" db="EMBL/GenBank/DDBJ databases">
        <title>The draft genome of Mesorhizobium sp. 6GN-30.</title>
        <authorList>
            <person name="Liu L."/>
            <person name="Li L."/>
            <person name="Wang T."/>
            <person name="Zhang X."/>
            <person name="Liang L."/>
        </authorList>
    </citation>
    <scope>NUCLEOTIDE SEQUENCE [LARGE SCALE GENOMIC DNA]</scope>
    <source>
        <strain evidence="3 4">6GN30</strain>
    </source>
</reference>
<dbReference type="InterPro" id="IPR013094">
    <property type="entry name" value="AB_hydrolase_3"/>
</dbReference>
<evidence type="ECO:0000313" key="4">
    <source>
        <dbReference type="Proteomes" id="UP000241229"/>
    </source>
</evidence>
<dbReference type="Pfam" id="PF07859">
    <property type="entry name" value="Abhydrolase_3"/>
    <property type="match status" value="1"/>
</dbReference>
<dbReference type="PANTHER" id="PTHR48081">
    <property type="entry name" value="AB HYDROLASE SUPERFAMILY PROTEIN C4A8.06C"/>
    <property type="match status" value="1"/>
</dbReference>
<dbReference type="AlphaFoldDB" id="A0A2P7S2L4"/>
<dbReference type="EMBL" id="PXYK01000020">
    <property type="protein sequence ID" value="PSJ56718.1"/>
    <property type="molecule type" value="Genomic_DNA"/>
</dbReference>
<evidence type="ECO:0000256" key="1">
    <source>
        <dbReference type="ARBA" id="ARBA00022801"/>
    </source>
</evidence>
<dbReference type="InterPro" id="IPR029058">
    <property type="entry name" value="AB_hydrolase_fold"/>
</dbReference>
<dbReference type="PANTHER" id="PTHR48081:SF8">
    <property type="entry name" value="ALPHA_BETA HYDROLASE FOLD-3 DOMAIN-CONTAINING PROTEIN-RELATED"/>
    <property type="match status" value="1"/>
</dbReference>
<dbReference type="Gene3D" id="3.40.50.1820">
    <property type="entry name" value="alpha/beta hydrolase"/>
    <property type="match status" value="1"/>
</dbReference>
<feature type="domain" description="Alpha/beta hydrolase fold-3" evidence="2">
    <location>
        <begin position="89"/>
        <end position="288"/>
    </location>
</feature>
<proteinExistence type="predicted"/>
<name>A0A2P7S2L4_9HYPH</name>
<keyword evidence="4" id="KW-1185">Reference proteome</keyword>
<organism evidence="3 4">
    <name type="scientific">Kumtagia ephedrae</name>
    <dbReference type="NCBI Taxonomy" id="2116701"/>
    <lineage>
        <taxon>Bacteria</taxon>
        <taxon>Pseudomonadati</taxon>
        <taxon>Pseudomonadota</taxon>
        <taxon>Alphaproteobacteria</taxon>
        <taxon>Hyphomicrobiales</taxon>
        <taxon>Phyllobacteriaceae</taxon>
        <taxon>Kumtagia</taxon>
    </lineage>
</organism>
<accession>A0A2P7S2L4</accession>
<gene>
    <name evidence="3" type="ORF">C7I84_19620</name>
</gene>
<dbReference type="SUPFAM" id="SSF53474">
    <property type="entry name" value="alpha/beta-Hydrolases"/>
    <property type="match status" value="1"/>
</dbReference>
<dbReference type="GO" id="GO:0016787">
    <property type="term" value="F:hydrolase activity"/>
    <property type="evidence" value="ECO:0007669"/>
    <property type="project" value="UniProtKB-KW"/>
</dbReference>
<evidence type="ECO:0000313" key="3">
    <source>
        <dbReference type="EMBL" id="PSJ56718.1"/>
    </source>
</evidence>
<protein>
    <submittedName>
        <fullName evidence="3">Esterase</fullName>
    </submittedName>
</protein>
<sequence>MRPSEAPDYRKRMDAETRAFIDRIDAFYPPEAIGLPIEENRAIYNRMSRAFHAGRPAGVTAETDSMEAGGHAIPVRIYRRDAPDKAAVVLYFHGGGFILGGLDSHDDICADLCAGTGFAVVSVDYRLAPEHTGTAAFDDAVSAYEWATKTFRRPVVLVGESAGGTLAACLAHHLRGHGSAPAGQVLVYPMLGGDESKGSYVVHAEAPLLSARDVAVYKNIRTGGEDTSGDPRYLPLADSDFSGLPPTIIFTAECDPLSSDGEAYRDRLLAAGGKALWHEEKGLPHGYLRARATVARARDSFIRIVQAVDALGRSERAG</sequence>
<dbReference type="InterPro" id="IPR050300">
    <property type="entry name" value="GDXG_lipolytic_enzyme"/>
</dbReference>
<comment type="caution">
    <text evidence="3">The sequence shown here is derived from an EMBL/GenBank/DDBJ whole genome shotgun (WGS) entry which is preliminary data.</text>
</comment>
<keyword evidence="1" id="KW-0378">Hydrolase</keyword>
<dbReference type="OrthoDB" id="9806180at2"/>
<evidence type="ECO:0000259" key="2">
    <source>
        <dbReference type="Pfam" id="PF07859"/>
    </source>
</evidence>
<dbReference type="Proteomes" id="UP000241229">
    <property type="component" value="Unassembled WGS sequence"/>
</dbReference>